<evidence type="ECO:0000313" key="1">
    <source>
        <dbReference type="EMBL" id="SDW78938.1"/>
    </source>
</evidence>
<keyword evidence="2" id="KW-1185">Reference proteome</keyword>
<reference evidence="1 2" key="1">
    <citation type="submission" date="2016-10" db="EMBL/GenBank/DDBJ databases">
        <authorList>
            <person name="Varghese N."/>
            <person name="Submissions S."/>
        </authorList>
    </citation>
    <scope>NUCLEOTIDE SEQUENCE [LARGE SCALE GENOMIC DNA]</scope>
    <source>
        <strain evidence="1 2">DSM 11449</strain>
    </source>
</reference>
<dbReference type="Proteomes" id="UP000182771">
    <property type="component" value="Unassembled WGS sequence"/>
</dbReference>
<comment type="caution">
    <text evidence="1">The sequence shown here is derived from an EMBL/GenBank/DDBJ whole genome shotgun (WGS) entry which is preliminary data.</text>
</comment>
<sequence length="219" mass="26572">MTEEARTEAFLEYKEYKEYIQREFQYITKDNILFWNLWNISYPFDVLASYKETYPEEYALFSEMYFSCWEMLYQVDEKRKVLVSVFEQTYPFVIDEQGKIINPKNILQQKYESYDDEIFPELCILLLIGRFDEIYRGIKQKAERYGERAIHAPMEVISYIIASYKWGYLFDNMDKSIVRDEVNAQMKLVKTLQTPRLFSLEDRNIFRNKEHSIKTNLSK</sequence>
<evidence type="ECO:0000313" key="2">
    <source>
        <dbReference type="Proteomes" id="UP000182771"/>
    </source>
</evidence>
<proteinExistence type="predicted"/>
<dbReference type="EMBL" id="FNND01000004">
    <property type="protein sequence ID" value="SDW78938.1"/>
    <property type="molecule type" value="Genomic_DNA"/>
</dbReference>
<dbReference type="AlphaFoldDB" id="A0A1H2WEI8"/>
<gene>
    <name evidence="1" type="ORF">SAMN05444420_10462</name>
</gene>
<name>A0A1H2WEI8_9FLAO</name>
<dbReference type="GeneID" id="85017416"/>
<accession>A0A1H2WEI8</accession>
<protein>
    <submittedName>
        <fullName evidence="1">Uncharacterized protein</fullName>
    </submittedName>
</protein>
<dbReference type="RefSeq" id="WP_016420703.1">
    <property type="nucleotide sequence ID" value="NZ_FNND01000004.1"/>
</dbReference>
<organism evidence="1 2">
    <name type="scientific">Capnocytophaga granulosa</name>
    <dbReference type="NCBI Taxonomy" id="45242"/>
    <lineage>
        <taxon>Bacteria</taxon>
        <taxon>Pseudomonadati</taxon>
        <taxon>Bacteroidota</taxon>
        <taxon>Flavobacteriia</taxon>
        <taxon>Flavobacteriales</taxon>
        <taxon>Flavobacteriaceae</taxon>
        <taxon>Capnocytophaga</taxon>
    </lineage>
</organism>
<dbReference type="OrthoDB" id="654287at2"/>